<organism evidence="1">
    <name type="scientific">uncultured Caudovirales phage</name>
    <dbReference type="NCBI Taxonomy" id="2100421"/>
    <lineage>
        <taxon>Viruses</taxon>
        <taxon>Duplodnaviria</taxon>
        <taxon>Heunggongvirae</taxon>
        <taxon>Uroviricota</taxon>
        <taxon>Caudoviricetes</taxon>
        <taxon>Peduoviridae</taxon>
        <taxon>Maltschvirus</taxon>
        <taxon>Maltschvirus maltsch</taxon>
    </lineage>
</organism>
<proteinExistence type="predicted"/>
<sequence>MTIYNVKSKQLTNNFAVLQTLENAEFELGQTITVDDVGGAFDGEFIIYDLPEYYYIGTNDSGFPMFDPNIPLANQVMYMCTGDAVVRAPAAGTITWELLCTWITDADLLAYLGVQIDEETDDYVLLQQSVLAANAFCFRRRSESNYYDQLDTSPGGDATLGTLMYGAALWRSRGSLENAFASFDTMGQAPQQSLTPIVKQLLGINRPSVA</sequence>
<evidence type="ECO:0008006" key="2">
    <source>
        <dbReference type="Google" id="ProtNLM"/>
    </source>
</evidence>
<reference evidence="1" key="1">
    <citation type="submission" date="2020-05" db="EMBL/GenBank/DDBJ databases">
        <authorList>
            <person name="Chiriac C."/>
            <person name="Salcher M."/>
            <person name="Ghai R."/>
            <person name="Kavagutti S V."/>
        </authorList>
    </citation>
    <scope>NUCLEOTIDE SEQUENCE</scope>
</reference>
<accession>A0A6J5QGQ8</accession>
<protein>
    <recommendedName>
        <fullName evidence="2">Gp6 domain containing protein</fullName>
    </recommendedName>
</protein>
<gene>
    <name evidence="1" type="ORF">UFOVP1052_14</name>
</gene>
<dbReference type="EMBL" id="LR797000">
    <property type="protein sequence ID" value="CAB4180245.1"/>
    <property type="molecule type" value="Genomic_DNA"/>
</dbReference>
<name>A0A6J5QGQ8_9CAUD</name>
<evidence type="ECO:0000313" key="1">
    <source>
        <dbReference type="EMBL" id="CAB4180245.1"/>
    </source>
</evidence>